<gene>
    <name evidence="1" type="ORF">RHMOL_Rhmol09G0222600</name>
</gene>
<reference evidence="1" key="1">
    <citation type="submission" date="2022-02" db="EMBL/GenBank/DDBJ databases">
        <title>Plant Genome Project.</title>
        <authorList>
            <person name="Zhang R.-G."/>
        </authorList>
    </citation>
    <scope>NUCLEOTIDE SEQUENCE</scope>
    <source>
        <strain evidence="1">AT1</strain>
    </source>
</reference>
<evidence type="ECO:0000313" key="1">
    <source>
        <dbReference type="EMBL" id="KAI8539951.1"/>
    </source>
</evidence>
<protein>
    <submittedName>
        <fullName evidence="1">Uncharacterized protein</fullName>
    </submittedName>
</protein>
<proteinExistence type="predicted"/>
<organism evidence="1 2">
    <name type="scientific">Rhododendron molle</name>
    <name type="common">Chinese azalea</name>
    <name type="synonym">Azalea mollis</name>
    <dbReference type="NCBI Taxonomy" id="49168"/>
    <lineage>
        <taxon>Eukaryota</taxon>
        <taxon>Viridiplantae</taxon>
        <taxon>Streptophyta</taxon>
        <taxon>Embryophyta</taxon>
        <taxon>Tracheophyta</taxon>
        <taxon>Spermatophyta</taxon>
        <taxon>Magnoliopsida</taxon>
        <taxon>eudicotyledons</taxon>
        <taxon>Gunneridae</taxon>
        <taxon>Pentapetalae</taxon>
        <taxon>asterids</taxon>
        <taxon>Ericales</taxon>
        <taxon>Ericaceae</taxon>
        <taxon>Ericoideae</taxon>
        <taxon>Rhodoreae</taxon>
        <taxon>Rhododendron</taxon>
    </lineage>
</organism>
<dbReference type="EMBL" id="CM046396">
    <property type="protein sequence ID" value="KAI8539951.1"/>
    <property type="molecule type" value="Genomic_DNA"/>
</dbReference>
<evidence type="ECO:0000313" key="2">
    <source>
        <dbReference type="Proteomes" id="UP001062846"/>
    </source>
</evidence>
<name>A0ACC0MFX3_RHOML</name>
<keyword evidence="2" id="KW-1185">Reference proteome</keyword>
<dbReference type="Proteomes" id="UP001062846">
    <property type="component" value="Chromosome 9"/>
</dbReference>
<sequence>MSAVEEEEDSERTRWRADWMESRSGGLRRCSSNPVRVRMKMLPRFSNVHISVVDVVVIRSAP</sequence>
<comment type="caution">
    <text evidence="1">The sequence shown here is derived from an EMBL/GenBank/DDBJ whole genome shotgun (WGS) entry which is preliminary data.</text>
</comment>
<accession>A0ACC0MFX3</accession>